<gene>
    <name evidence="1" type="ORF">J2S25_001528</name>
</gene>
<evidence type="ECO:0000313" key="1">
    <source>
        <dbReference type="EMBL" id="MDQ0413325.1"/>
    </source>
</evidence>
<evidence type="ECO:0000313" key="2">
    <source>
        <dbReference type="Proteomes" id="UP001242313"/>
    </source>
</evidence>
<name>A0ABU0FU54_9BACI</name>
<sequence length="48" mass="5624">MRILKNKLDLLRSLMRLMMNMRSPCEEVPTLDELPFENQFVGKVKNGS</sequence>
<reference evidence="1 2" key="1">
    <citation type="submission" date="2023-07" db="EMBL/GenBank/DDBJ databases">
        <title>Genomic Encyclopedia of Type Strains, Phase IV (KMG-IV): sequencing the most valuable type-strain genomes for metagenomic binning, comparative biology and taxonomic classification.</title>
        <authorList>
            <person name="Goeker M."/>
        </authorList>
    </citation>
    <scope>NUCLEOTIDE SEQUENCE [LARGE SCALE GENOMIC DNA]</scope>
    <source>
        <strain evidence="1 2">DSM 19598</strain>
    </source>
</reference>
<proteinExistence type="predicted"/>
<comment type="caution">
    <text evidence="1">The sequence shown here is derived from an EMBL/GenBank/DDBJ whole genome shotgun (WGS) entry which is preliminary data.</text>
</comment>
<keyword evidence="2" id="KW-1185">Reference proteome</keyword>
<accession>A0ABU0FU54</accession>
<protein>
    <submittedName>
        <fullName evidence="1">Uncharacterized protein</fullName>
    </submittedName>
</protein>
<dbReference type="EMBL" id="JAUSUN010000007">
    <property type="protein sequence ID" value="MDQ0413325.1"/>
    <property type="molecule type" value="Genomic_DNA"/>
</dbReference>
<dbReference type="Proteomes" id="UP001242313">
    <property type="component" value="Unassembled WGS sequence"/>
</dbReference>
<organism evidence="1 2">
    <name type="scientific">Mesobacillus stamsii</name>
    <dbReference type="NCBI Taxonomy" id="225347"/>
    <lineage>
        <taxon>Bacteria</taxon>
        <taxon>Bacillati</taxon>
        <taxon>Bacillota</taxon>
        <taxon>Bacilli</taxon>
        <taxon>Bacillales</taxon>
        <taxon>Bacillaceae</taxon>
        <taxon>Mesobacillus</taxon>
    </lineage>
</organism>